<evidence type="ECO:0000256" key="2">
    <source>
        <dbReference type="SAM" id="Phobius"/>
    </source>
</evidence>
<dbReference type="Pfam" id="PF03109">
    <property type="entry name" value="ABC1"/>
    <property type="match status" value="1"/>
</dbReference>
<feature type="transmembrane region" description="Helical" evidence="2">
    <location>
        <begin position="558"/>
        <end position="578"/>
    </location>
</feature>
<keyword evidence="5" id="KW-1185">Reference proteome</keyword>
<keyword evidence="2" id="KW-0472">Membrane</keyword>
<evidence type="ECO:0000259" key="3">
    <source>
        <dbReference type="PROSITE" id="PS50011"/>
    </source>
</evidence>
<evidence type="ECO:0000313" key="5">
    <source>
        <dbReference type="Proteomes" id="UP000319756"/>
    </source>
</evidence>
<accession>A0A514LJR2</accession>
<evidence type="ECO:0000256" key="1">
    <source>
        <dbReference type="ARBA" id="ARBA00009670"/>
    </source>
</evidence>
<protein>
    <submittedName>
        <fullName evidence="4">AarF/ABC1/UbiB kinase family protein</fullName>
    </submittedName>
</protein>
<dbReference type="PANTHER" id="PTHR10566:SF113">
    <property type="entry name" value="PROTEIN ACTIVITY OF BC1 COMPLEX KINASE 7, CHLOROPLASTIC"/>
    <property type="match status" value="1"/>
</dbReference>
<gene>
    <name evidence="4" type="ORF">EPH95_13400</name>
</gene>
<dbReference type="GO" id="GO:0005524">
    <property type="term" value="F:ATP binding"/>
    <property type="evidence" value="ECO:0007669"/>
    <property type="project" value="InterPro"/>
</dbReference>
<reference evidence="5" key="1">
    <citation type="submission" date="2019-01" db="EMBL/GenBank/DDBJ databases">
        <title>Genomic analysis of Salicibibacter sp. NKC3-5.</title>
        <authorList>
            <person name="Oh Y.J."/>
        </authorList>
    </citation>
    <scope>NUCLEOTIDE SEQUENCE [LARGE SCALE GENOMIC DNA]</scope>
    <source>
        <strain evidence="5">NKC3-5</strain>
    </source>
</reference>
<keyword evidence="2" id="KW-0812">Transmembrane</keyword>
<dbReference type="SMART" id="SM00220">
    <property type="entry name" value="S_TKc"/>
    <property type="match status" value="1"/>
</dbReference>
<keyword evidence="4" id="KW-0808">Transferase</keyword>
<dbReference type="Proteomes" id="UP000319756">
    <property type="component" value="Chromosome"/>
</dbReference>
<name>A0A514LJR2_9BACI</name>
<dbReference type="AlphaFoldDB" id="A0A514LJR2"/>
<dbReference type="Gene3D" id="1.10.510.10">
    <property type="entry name" value="Transferase(Phosphotransferase) domain 1"/>
    <property type="match status" value="1"/>
</dbReference>
<dbReference type="InterPro" id="IPR011009">
    <property type="entry name" value="Kinase-like_dom_sf"/>
</dbReference>
<dbReference type="KEGG" id="sale:EPH95_13400"/>
<organism evidence="4 5">
    <name type="scientific">Salicibibacter halophilus</name>
    <dbReference type="NCBI Taxonomy" id="2502791"/>
    <lineage>
        <taxon>Bacteria</taxon>
        <taxon>Bacillati</taxon>
        <taxon>Bacillota</taxon>
        <taxon>Bacilli</taxon>
        <taxon>Bacillales</taxon>
        <taxon>Bacillaceae</taxon>
        <taxon>Salicibibacter</taxon>
    </lineage>
</organism>
<evidence type="ECO:0000313" key="4">
    <source>
        <dbReference type="EMBL" id="QDI92053.1"/>
    </source>
</evidence>
<comment type="similarity">
    <text evidence="1">Belongs to the protein kinase superfamily. ADCK protein kinase family.</text>
</comment>
<dbReference type="SUPFAM" id="SSF56112">
    <property type="entry name" value="Protein kinase-like (PK-like)"/>
    <property type="match status" value="1"/>
</dbReference>
<keyword evidence="4" id="KW-0418">Kinase</keyword>
<proteinExistence type="inferred from homology"/>
<feature type="domain" description="Protein kinase" evidence="3">
    <location>
        <begin position="182"/>
        <end position="519"/>
    </location>
</feature>
<dbReference type="PANTHER" id="PTHR10566">
    <property type="entry name" value="CHAPERONE-ACTIVITY OF BC1 COMPLEX CABC1 -RELATED"/>
    <property type="match status" value="1"/>
</dbReference>
<keyword evidence="2" id="KW-1133">Transmembrane helix</keyword>
<dbReference type="InterPro" id="IPR004147">
    <property type="entry name" value="ABC1_dom"/>
</dbReference>
<feature type="transmembrane region" description="Helical" evidence="2">
    <location>
        <begin position="584"/>
        <end position="608"/>
    </location>
</feature>
<dbReference type="GO" id="GO:0004672">
    <property type="term" value="F:protein kinase activity"/>
    <property type="evidence" value="ECO:0007669"/>
    <property type="project" value="InterPro"/>
</dbReference>
<dbReference type="OrthoDB" id="9795390at2"/>
<dbReference type="CDD" id="cd05121">
    <property type="entry name" value="ABC1_ADCK3-like"/>
    <property type="match status" value="1"/>
</dbReference>
<sequence length="620" mass="70225">MCFFEHPGNESVNIKVDDGASRKWEEGNKAVGIAKEEQISGKESQKEREARVTAVRQDIEKEKAMITKGKRRRKIVSVFAKHGLSFLLKDTVLWKMMGKQKRSRQENEHLQQIGTRLRAAFEELGPTFIKLGQVMVTRQDLLPPPITQELEKLLDQVPPIGYDYMECIIEEEIPEGVDMFEWIDEEPLGSASLAQVYKAGLKDGKTVALKVVRPTVEKLFQTDISVIKKMTGLLQNRLSPELSAAVDIGSLVQDYYSSAMDELDMLAESQKMREMTKYRKTVSYVDLPNVHDATKNVLIMEYIDGWLIKDFPVDFFTFEERTKIMIDLVHLYIQTLMDGHYHADAHGSNIMIDRHRKTAVIIDWGMTGRMDSVSAHVLMRVIMHIQSNQAEDVAEVFMELMTPTIYTDPVKLKDELQSLALHYVNTAQGSDRYNYGRLVLESTAIGIKNYCKAPNSLALWAKGFSATEGAARWIAPEISYGKVVEAYEIPILKSILGKRFNYRANASLVAESSKMMTTFPRRATKVMENLAENKFRVNMQLLPDTVMRNTLNQIANRLALALITVAIIVSSGLIIASVPNGTFLGMSAVTVANIGLVSSFLFILFILWRFIRTRKHRSLL</sequence>
<dbReference type="PROSITE" id="PS50011">
    <property type="entry name" value="PROTEIN_KINASE_DOM"/>
    <property type="match status" value="1"/>
</dbReference>
<dbReference type="EMBL" id="CP035485">
    <property type="protein sequence ID" value="QDI92053.1"/>
    <property type="molecule type" value="Genomic_DNA"/>
</dbReference>
<dbReference type="InterPro" id="IPR000719">
    <property type="entry name" value="Prot_kinase_dom"/>
</dbReference>
<dbReference type="InterPro" id="IPR050154">
    <property type="entry name" value="UbiB_kinase"/>
</dbReference>